<feature type="transmembrane region" description="Helical" evidence="2">
    <location>
        <begin position="147"/>
        <end position="166"/>
    </location>
</feature>
<dbReference type="SUPFAM" id="SSF103481">
    <property type="entry name" value="Multidrug resistance efflux transporter EmrE"/>
    <property type="match status" value="2"/>
</dbReference>
<keyword evidence="5" id="KW-1185">Reference proteome</keyword>
<dbReference type="Proteomes" id="UP001595420">
    <property type="component" value="Unassembled WGS sequence"/>
</dbReference>
<protein>
    <submittedName>
        <fullName evidence="4">DMT family transporter</fullName>
    </submittedName>
</protein>
<feature type="transmembrane region" description="Helical" evidence="2">
    <location>
        <begin position="178"/>
        <end position="200"/>
    </location>
</feature>
<dbReference type="EMBL" id="JBHRSB010000002">
    <property type="protein sequence ID" value="MFC2999664.1"/>
    <property type="molecule type" value="Genomic_DNA"/>
</dbReference>
<dbReference type="InterPro" id="IPR037185">
    <property type="entry name" value="EmrE-like"/>
</dbReference>
<accession>A0ABV7BSF7</accession>
<proteinExistence type="predicted"/>
<keyword evidence="2" id="KW-0812">Transmembrane</keyword>
<dbReference type="InterPro" id="IPR000620">
    <property type="entry name" value="EamA_dom"/>
</dbReference>
<evidence type="ECO:0000256" key="1">
    <source>
        <dbReference type="SAM" id="MobiDB-lite"/>
    </source>
</evidence>
<evidence type="ECO:0000313" key="4">
    <source>
        <dbReference type="EMBL" id="MFC2999664.1"/>
    </source>
</evidence>
<feature type="region of interest" description="Disordered" evidence="1">
    <location>
        <begin position="307"/>
        <end position="327"/>
    </location>
</feature>
<dbReference type="RefSeq" id="WP_343215179.1">
    <property type="nucleotide sequence ID" value="NZ_JAFNJS010000002.1"/>
</dbReference>
<feature type="transmembrane region" description="Helical" evidence="2">
    <location>
        <begin position="234"/>
        <end position="254"/>
    </location>
</feature>
<dbReference type="PANTHER" id="PTHR22911:SF135">
    <property type="entry name" value="BLR4310 PROTEIN"/>
    <property type="match status" value="1"/>
</dbReference>
<dbReference type="Gene3D" id="1.10.3730.20">
    <property type="match status" value="1"/>
</dbReference>
<evidence type="ECO:0000256" key="2">
    <source>
        <dbReference type="SAM" id="Phobius"/>
    </source>
</evidence>
<dbReference type="Pfam" id="PF00892">
    <property type="entry name" value="EamA"/>
    <property type="match status" value="2"/>
</dbReference>
<feature type="domain" description="EamA" evidence="3">
    <location>
        <begin position="149"/>
        <end position="277"/>
    </location>
</feature>
<feature type="compositionally biased region" description="Low complexity" evidence="1">
    <location>
        <begin position="316"/>
        <end position="327"/>
    </location>
</feature>
<evidence type="ECO:0000313" key="5">
    <source>
        <dbReference type="Proteomes" id="UP001595420"/>
    </source>
</evidence>
<feature type="transmembrane region" description="Helical" evidence="2">
    <location>
        <begin position="79"/>
        <end position="106"/>
    </location>
</feature>
<name>A0ABV7BSF7_9PROT</name>
<feature type="transmembrane region" description="Helical" evidence="2">
    <location>
        <begin position="118"/>
        <end position="135"/>
    </location>
</feature>
<feature type="domain" description="EamA" evidence="3">
    <location>
        <begin position="6"/>
        <end position="135"/>
    </location>
</feature>
<reference evidence="5" key="1">
    <citation type="journal article" date="2019" name="Int. J. Syst. Evol. Microbiol.">
        <title>The Global Catalogue of Microorganisms (GCM) 10K type strain sequencing project: providing services to taxonomists for standard genome sequencing and annotation.</title>
        <authorList>
            <consortium name="The Broad Institute Genomics Platform"/>
            <consortium name="The Broad Institute Genome Sequencing Center for Infectious Disease"/>
            <person name="Wu L."/>
            <person name="Ma J."/>
        </authorList>
    </citation>
    <scope>NUCLEOTIDE SEQUENCE [LARGE SCALE GENOMIC DNA]</scope>
    <source>
        <strain evidence="5">CGMCC 1.16855</strain>
    </source>
</reference>
<feature type="transmembrane region" description="Helical" evidence="2">
    <location>
        <begin position="260"/>
        <end position="277"/>
    </location>
</feature>
<keyword evidence="2" id="KW-1133">Transmembrane helix</keyword>
<organism evidence="4 5">
    <name type="scientific">Falsiroseomonas tokyonensis</name>
    <dbReference type="NCBI Taxonomy" id="430521"/>
    <lineage>
        <taxon>Bacteria</taxon>
        <taxon>Pseudomonadati</taxon>
        <taxon>Pseudomonadota</taxon>
        <taxon>Alphaproteobacteria</taxon>
        <taxon>Acetobacterales</taxon>
        <taxon>Roseomonadaceae</taxon>
        <taxon>Falsiroseomonas</taxon>
    </lineage>
</organism>
<feature type="transmembrane region" description="Helical" evidence="2">
    <location>
        <begin position="206"/>
        <end position="227"/>
    </location>
</feature>
<gene>
    <name evidence="4" type="ORF">ACFOD3_07160</name>
</gene>
<comment type="caution">
    <text evidence="4">The sequence shown here is derived from an EMBL/GenBank/DDBJ whole genome shotgun (WGS) entry which is preliminary data.</text>
</comment>
<sequence length="327" mass="34226">MSPFAKAALLSVAAGFIFNLETTVVKAIEGVPLATLVLARALGQLGWTLPALLRDPTLPRTRALPMQVFRGLLSVVSWYTYYIAFVGLPLATATVLSFTSVLFVTALAGPVLGEKVRWRRWSATLIGFAGVVAIVRPGSVGAVALDWPLAASLASALMGAAIVLTTKTLARTERTGTIMFWIGVVAVAVALPVALPGLAWPGWTNLLLLVLCGLCGPFAMHLWINALRMVDASVVAPISYVRLVFAAATGVLLFEEVPDAWLGLGAALIVGSALYITRREAQVAQRRAAPLAANAQAAIPIQSAIQPVKPEAARASSSGPGSSPNSR</sequence>
<evidence type="ECO:0000259" key="3">
    <source>
        <dbReference type="Pfam" id="PF00892"/>
    </source>
</evidence>
<keyword evidence="2" id="KW-0472">Membrane</keyword>
<dbReference type="PANTHER" id="PTHR22911">
    <property type="entry name" value="ACYL-MALONYL CONDENSING ENZYME-RELATED"/>
    <property type="match status" value="1"/>
</dbReference>